<organism evidence="1 2">
    <name type="scientific">Batillaria attramentaria</name>
    <dbReference type="NCBI Taxonomy" id="370345"/>
    <lineage>
        <taxon>Eukaryota</taxon>
        <taxon>Metazoa</taxon>
        <taxon>Spiralia</taxon>
        <taxon>Lophotrochozoa</taxon>
        <taxon>Mollusca</taxon>
        <taxon>Gastropoda</taxon>
        <taxon>Caenogastropoda</taxon>
        <taxon>Sorbeoconcha</taxon>
        <taxon>Cerithioidea</taxon>
        <taxon>Batillariidae</taxon>
        <taxon>Batillaria</taxon>
    </lineage>
</organism>
<evidence type="ECO:0000313" key="1">
    <source>
        <dbReference type="EMBL" id="KAK7484809.1"/>
    </source>
</evidence>
<name>A0ABD0KCD6_9CAEN</name>
<gene>
    <name evidence="1" type="ORF">BaRGS_00023983</name>
</gene>
<dbReference type="AlphaFoldDB" id="A0ABD0KCD6"/>
<keyword evidence="2" id="KW-1185">Reference proteome</keyword>
<accession>A0ABD0KCD6</accession>
<reference evidence="1 2" key="1">
    <citation type="journal article" date="2023" name="Sci. Data">
        <title>Genome assembly of the Korean intertidal mud-creeper Batillaria attramentaria.</title>
        <authorList>
            <person name="Patra A.K."/>
            <person name="Ho P.T."/>
            <person name="Jun S."/>
            <person name="Lee S.J."/>
            <person name="Kim Y."/>
            <person name="Won Y.J."/>
        </authorList>
    </citation>
    <scope>NUCLEOTIDE SEQUENCE [LARGE SCALE GENOMIC DNA]</scope>
    <source>
        <strain evidence="1">Wonlab-2016</strain>
    </source>
</reference>
<comment type="caution">
    <text evidence="1">The sequence shown here is derived from an EMBL/GenBank/DDBJ whole genome shotgun (WGS) entry which is preliminary data.</text>
</comment>
<sequence>DGQTYVLCLRKVDKTIECTNEKTQVADERRKAQEKLTQAGCDTGAECLAGVDKCQADMKQAQGNRQHTEVVDCKIAQTYHNCLKTQETGGNCTGAFAAELKYAMDDITAQEKAGNCSAADAGPGGAATDLRATGVVMATVVLTALALQ</sequence>
<evidence type="ECO:0000313" key="2">
    <source>
        <dbReference type="Proteomes" id="UP001519460"/>
    </source>
</evidence>
<proteinExistence type="predicted"/>
<dbReference type="Proteomes" id="UP001519460">
    <property type="component" value="Unassembled WGS sequence"/>
</dbReference>
<feature type="non-terminal residue" evidence="1">
    <location>
        <position position="1"/>
    </location>
</feature>
<protein>
    <submittedName>
        <fullName evidence="1">Uncharacterized protein</fullName>
    </submittedName>
</protein>
<dbReference type="EMBL" id="JACVVK020000204">
    <property type="protein sequence ID" value="KAK7484809.1"/>
    <property type="molecule type" value="Genomic_DNA"/>
</dbReference>